<dbReference type="PROSITE" id="PS51444">
    <property type="entry name" value="FH2"/>
    <property type="match status" value="1"/>
</dbReference>
<dbReference type="Proteomes" id="UP000023152">
    <property type="component" value="Unassembled WGS sequence"/>
</dbReference>
<dbReference type="OrthoDB" id="1668162at2759"/>
<dbReference type="EMBL" id="ASPP01026363">
    <property type="protein sequence ID" value="ETO07230.1"/>
    <property type="molecule type" value="Genomic_DNA"/>
</dbReference>
<dbReference type="InterPro" id="IPR015425">
    <property type="entry name" value="FH2_Formin"/>
</dbReference>
<feature type="region of interest" description="Disordered" evidence="1">
    <location>
        <begin position="59"/>
        <end position="78"/>
    </location>
</feature>
<organism evidence="3 4">
    <name type="scientific">Reticulomyxa filosa</name>
    <dbReference type="NCBI Taxonomy" id="46433"/>
    <lineage>
        <taxon>Eukaryota</taxon>
        <taxon>Sar</taxon>
        <taxon>Rhizaria</taxon>
        <taxon>Retaria</taxon>
        <taxon>Foraminifera</taxon>
        <taxon>Monothalamids</taxon>
        <taxon>Reticulomyxidae</taxon>
        <taxon>Reticulomyxa</taxon>
    </lineage>
</organism>
<feature type="non-terminal residue" evidence="3">
    <location>
        <position position="1"/>
    </location>
</feature>
<evidence type="ECO:0000313" key="3">
    <source>
        <dbReference type="EMBL" id="ETO07230.1"/>
    </source>
</evidence>
<dbReference type="PANTHER" id="PTHR45725">
    <property type="entry name" value="FORMIN HOMOLOGY 2 FAMILY MEMBER"/>
    <property type="match status" value="1"/>
</dbReference>
<evidence type="ECO:0000313" key="4">
    <source>
        <dbReference type="Proteomes" id="UP000023152"/>
    </source>
</evidence>
<accession>X6M2L3</accession>
<protein>
    <recommendedName>
        <fullName evidence="2">FH2 domain-containing protein</fullName>
    </recommendedName>
</protein>
<evidence type="ECO:0000259" key="2">
    <source>
        <dbReference type="PROSITE" id="PS51444"/>
    </source>
</evidence>
<dbReference type="InterPro" id="IPR051425">
    <property type="entry name" value="Formin_Homology"/>
</dbReference>
<comment type="caution">
    <text evidence="3">The sequence shown here is derived from an EMBL/GenBank/DDBJ whole genome shotgun (WGS) entry which is preliminary data.</text>
</comment>
<proteinExistence type="predicted"/>
<feature type="compositionally biased region" description="Basic residues" evidence="1">
    <location>
        <begin position="63"/>
        <end position="73"/>
    </location>
</feature>
<dbReference type="SUPFAM" id="SSF101447">
    <property type="entry name" value="Formin homology 2 domain (FH2 domain)"/>
    <property type="match status" value="1"/>
</dbReference>
<dbReference type="Gene3D" id="1.20.58.2220">
    <property type="entry name" value="Formin, FH2 domain"/>
    <property type="match status" value="1"/>
</dbReference>
<name>X6M2L3_RETFI</name>
<gene>
    <name evidence="3" type="ORF">RFI_30162</name>
</gene>
<feature type="non-terminal residue" evidence="3">
    <location>
        <position position="216"/>
    </location>
</feature>
<dbReference type="AlphaFoldDB" id="X6M2L3"/>
<feature type="domain" description="FH2" evidence="2">
    <location>
        <begin position="6"/>
        <end position="216"/>
    </location>
</feature>
<dbReference type="Pfam" id="PF02181">
    <property type="entry name" value="FH2"/>
    <property type="match status" value="1"/>
</dbReference>
<keyword evidence="4" id="KW-1185">Reference proteome</keyword>
<reference evidence="3 4" key="1">
    <citation type="journal article" date="2013" name="Curr. Biol.">
        <title>The Genome of the Foraminiferan Reticulomyxa filosa.</title>
        <authorList>
            <person name="Glockner G."/>
            <person name="Hulsmann N."/>
            <person name="Schleicher M."/>
            <person name="Noegel A.A."/>
            <person name="Eichinger L."/>
            <person name="Gallinger C."/>
            <person name="Pawlowski J."/>
            <person name="Sierra R."/>
            <person name="Euteneuer U."/>
            <person name="Pillet L."/>
            <person name="Moustafa A."/>
            <person name="Platzer M."/>
            <person name="Groth M."/>
            <person name="Szafranski K."/>
            <person name="Schliwa M."/>
        </authorList>
    </citation>
    <scope>NUCLEOTIDE SEQUENCE [LARGE SCALE GENOMIC DNA]</scope>
</reference>
<dbReference type="InterPro" id="IPR042201">
    <property type="entry name" value="FH2_Formin_sf"/>
</dbReference>
<sequence length="216" mass="24892">PKGPKPKRKLNPKVPMKTLHWKGVNPAKMNGTIWEDVTKLEDAIVEKTLNQSLVEEKFSAKAQPKKKPKKGGGGKKEETKAAVELIEGKRSYNVLIGLSRFKMSNEDIRAAVLSMNEEILNVDKLQMLIKYVPMPEEVQQIRDYTGEPEELAQCEQFFYQFVDMDNIKERLEMFSYKQTFKDTFGDNKRKVDLIGHTCDLLKENGTEKKIEYTFIS</sequence>
<dbReference type="PANTHER" id="PTHR45725:SF1">
    <property type="entry name" value="DISHEVELLED ASSOCIATED ACTIVATOR OF MORPHOGENESIS, ISOFORM D"/>
    <property type="match status" value="1"/>
</dbReference>
<evidence type="ECO:0000256" key="1">
    <source>
        <dbReference type="SAM" id="MobiDB-lite"/>
    </source>
</evidence>